<name>A0ABV0P8J4_9TELE</name>
<gene>
    <name evidence="10" type="ORF">GOODEAATRI_028470</name>
</gene>
<dbReference type="PANTHER" id="PTHR12370">
    <property type="entry name" value="PHOSPHOLIPASE B-RELATED"/>
    <property type="match status" value="1"/>
</dbReference>
<keyword evidence="2" id="KW-0732">Signal</keyword>
<proteinExistence type="inferred from homology"/>
<dbReference type="Pfam" id="PF04916">
    <property type="entry name" value="Phospholip_B"/>
    <property type="match status" value="2"/>
</dbReference>
<dbReference type="Gene3D" id="3.60.60.30">
    <property type="match status" value="1"/>
</dbReference>
<dbReference type="SUPFAM" id="SSF54695">
    <property type="entry name" value="POZ domain"/>
    <property type="match status" value="1"/>
</dbReference>
<evidence type="ECO:0000259" key="9">
    <source>
        <dbReference type="Pfam" id="PF02214"/>
    </source>
</evidence>
<evidence type="ECO:0000313" key="11">
    <source>
        <dbReference type="Proteomes" id="UP001476798"/>
    </source>
</evidence>
<keyword evidence="5 7" id="KW-0443">Lipid metabolism</keyword>
<dbReference type="Gene3D" id="3.30.710.10">
    <property type="entry name" value="Potassium Channel Kv1.1, Chain A"/>
    <property type="match status" value="1"/>
</dbReference>
<dbReference type="Pfam" id="PF02214">
    <property type="entry name" value="BTB_2"/>
    <property type="match status" value="1"/>
</dbReference>
<keyword evidence="3 7" id="KW-0378">Hydrolase</keyword>
<dbReference type="InterPro" id="IPR043042">
    <property type="entry name" value="PLipase_B-like_dom3"/>
</dbReference>
<evidence type="ECO:0000256" key="4">
    <source>
        <dbReference type="ARBA" id="ARBA00022963"/>
    </source>
</evidence>
<evidence type="ECO:0000256" key="2">
    <source>
        <dbReference type="ARBA" id="ARBA00022729"/>
    </source>
</evidence>
<evidence type="ECO:0000256" key="7">
    <source>
        <dbReference type="RuleBase" id="RU364138"/>
    </source>
</evidence>
<dbReference type="EC" id="3.1.1.-" evidence="7"/>
<evidence type="ECO:0000256" key="6">
    <source>
        <dbReference type="ARBA" id="ARBA00023180"/>
    </source>
</evidence>
<keyword evidence="11" id="KW-1185">Reference proteome</keyword>
<keyword evidence="4 7" id="KW-0442">Lipid degradation</keyword>
<feature type="domain" description="Potassium channel tetramerisation-type BTB" evidence="9">
    <location>
        <begin position="169"/>
        <end position="202"/>
    </location>
</feature>
<accession>A0ABV0P8J4</accession>
<dbReference type="InterPro" id="IPR007000">
    <property type="entry name" value="PLipase_B-like"/>
</dbReference>
<evidence type="ECO:0000256" key="5">
    <source>
        <dbReference type="ARBA" id="ARBA00023098"/>
    </source>
</evidence>
<protein>
    <recommendedName>
        <fullName evidence="7">Phospholipase B-like</fullName>
        <ecNumber evidence="7">3.1.1.-</ecNumber>
    </recommendedName>
</protein>
<dbReference type="InterPro" id="IPR003131">
    <property type="entry name" value="T1-type_BTB"/>
</dbReference>
<sequence length="213" mass="24061">MWKRYGEDFSYDLCPRAKILRRDQAKVSDLGSIKHMMRYNKLSFLQVSDYQMALQLSAETINGPTTQGGLRPFSWQSFNLTAHQGLPHTYTSGAEPALPWRIEEAEPAVRVVRLNVVCLGVSHKWQRPQKTRGHRRTSRRPSEPGGTASQSIGNGSVINPNGGNNSKWVRLNVGGTVFLTTRQTLLKEQTSFLYRLCQQQDLHSDTVSPGRKH</sequence>
<dbReference type="InterPro" id="IPR011333">
    <property type="entry name" value="SKP1/BTB/POZ_sf"/>
</dbReference>
<dbReference type="EMBL" id="JAHRIO010063924">
    <property type="protein sequence ID" value="MEQ2179761.1"/>
    <property type="molecule type" value="Genomic_DNA"/>
</dbReference>
<comment type="caution">
    <text evidence="10">The sequence shown here is derived from an EMBL/GenBank/DDBJ whole genome shotgun (WGS) entry which is preliminary data.</text>
</comment>
<evidence type="ECO:0000256" key="1">
    <source>
        <dbReference type="ARBA" id="ARBA00007835"/>
    </source>
</evidence>
<dbReference type="Proteomes" id="UP001476798">
    <property type="component" value="Unassembled WGS sequence"/>
</dbReference>
<feature type="compositionally biased region" description="Polar residues" evidence="8">
    <location>
        <begin position="147"/>
        <end position="165"/>
    </location>
</feature>
<comment type="similarity">
    <text evidence="1 7">Belongs to the phospholipase B-like family.</text>
</comment>
<dbReference type="PANTHER" id="PTHR12370:SF1">
    <property type="entry name" value="PHOSPHOLIPASE B-LIKE 1"/>
    <property type="match status" value="1"/>
</dbReference>
<evidence type="ECO:0000256" key="8">
    <source>
        <dbReference type="SAM" id="MobiDB-lite"/>
    </source>
</evidence>
<feature type="region of interest" description="Disordered" evidence="8">
    <location>
        <begin position="125"/>
        <end position="165"/>
    </location>
</feature>
<reference evidence="10 11" key="1">
    <citation type="submission" date="2021-06" db="EMBL/GenBank/DDBJ databases">
        <authorList>
            <person name="Palmer J.M."/>
        </authorList>
    </citation>
    <scope>NUCLEOTIDE SEQUENCE [LARGE SCALE GENOMIC DNA]</scope>
    <source>
        <strain evidence="10 11">GA_2019</strain>
        <tissue evidence="10">Muscle</tissue>
    </source>
</reference>
<comment type="function">
    <text evidence="7">Putative phospholipase.</text>
</comment>
<keyword evidence="6" id="KW-0325">Glycoprotein</keyword>
<organism evidence="10 11">
    <name type="scientific">Goodea atripinnis</name>
    <dbReference type="NCBI Taxonomy" id="208336"/>
    <lineage>
        <taxon>Eukaryota</taxon>
        <taxon>Metazoa</taxon>
        <taxon>Chordata</taxon>
        <taxon>Craniata</taxon>
        <taxon>Vertebrata</taxon>
        <taxon>Euteleostomi</taxon>
        <taxon>Actinopterygii</taxon>
        <taxon>Neopterygii</taxon>
        <taxon>Teleostei</taxon>
        <taxon>Neoteleostei</taxon>
        <taxon>Acanthomorphata</taxon>
        <taxon>Ovalentaria</taxon>
        <taxon>Atherinomorphae</taxon>
        <taxon>Cyprinodontiformes</taxon>
        <taxon>Goodeidae</taxon>
        <taxon>Goodea</taxon>
    </lineage>
</organism>
<evidence type="ECO:0000256" key="3">
    <source>
        <dbReference type="ARBA" id="ARBA00022801"/>
    </source>
</evidence>
<evidence type="ECO:0000313" key="10">
    <source>
        <dbReference type="EMBL" id="MEQ2179761.1"/>
    </source>
</evidence>
<feature type="compositionally biased region" description="Basic residues" evidence="8">
    <location>
        <begin position="125"/>
        <end position="139"/>
    </location>
</feature>
<dbReference type="Gene3D" id="3.60.60.20">
    <property type="match status" value="1"/>
</dbReference>